<dbReference type="PROSITE" id="PS51176">
    <property type="entry name" value="PDH_ADH"/>
    <property type="match status" value="1"/>
</dbReference>
<gene>
    <name evidence="3" type="ORF">Q31a_07630</name>
</gene>
<name>A0A518G1J7_9BACT</name>
<dbReference type="Gene3D" id="1.10.3660.10">
    <property type="entry name" value="6-phosphogluconate dehydrogenase C-terminal like domain"/>
    <property type="match status" value="1"/>
</dbReference>
<sequence length="289" mass="30523">MVKFERVVLVGVGLLGGSLGMALRDRELAGCVVGVGRRETPLREALALGALDEFTLNLSEACQNADLAIICTPVQLVADQIRACRAAMPAGGLITDVGSTKATICQVFEEENGSHPQHAAGTTAQFCGSHPLAGSDKSGVAFAEADLFVDKLTVVTPMAQTPEAAIQQTEALWQAMGSRTARMTPEQHDEAVARTSHLPHLVASALAAATPDAVLPLAASGWRDTTRVAAGNVEMWRQIVTENHGPVLEALNDFSGQLQQWIAALESGDNERLEKLLVAGKQKRDSVGN</sequence>
<dbReference type="FunFam" id="3.40.50.720:FF:000208">
    <property type="entry name" value="Prephenate dehydrogenase"/>
    <property type="match status" value="1"/>
</dbReference>
<dbReference type="OrthoDB" id="9802008at2"/>
<dbReference type="KEGG" id="ahel:Q31a_07630"/>
<keyword evidence="1" id="KW-0560">Oxidoreductase</keyword>
<dbReference type="InterPro" id="IPR046826">
    <property type="entry name" value="PDH_N"/>
</dbReference>
<accession>A0A518G1J7</accession>
<dbReference type="InterPro" id="IPR046825">
    <property type="entry name" value="PDH_C"/>
</dbReference>
<evidence type="ECO:0000313" key="3">
    <source>
        <dbReference type="EMBL" id="QDV22478.1"/>
    </source>
</evidence>
<dbReference type="GO" id="GO:0008977">
    <property type="term" value="F:prephenate dehydrogenase (NAD+) activity"/>
    <property type="evidence" value="ECO:0007669"/>
    <property type="project" value="InterPro"/>
</dbReference>
<dbReference type="PANTHER" id="PTHR21363">
    <property type="entry name" value="PREPHENATE DEHYDROGENASE"/>
    <property type="match status" value="1"/>
</dbReference>
<dbReference type="InterPro" id="IPR008927">
    <property type="entry name" value="6-PGluconate_DH-like_C_sf"/>
</dbReference>
<evidence type="ECO:0000256" key="1">
    <source>
        <dbReference type="ARBA" id="ARBA00023002"/>
    </source>
</evidence>
<dbReference type="EMBL" id="CP036298">
    <property type="protein sequence ID" value="QDV22478.1"/>
    <property type="molecule type" value="Genomic_DNA"/>
</dbReference>
<dbReference type="SUPFAM" id="SSF48179">
    <property type="entry name" value="6-phosphogluconate dehydrogenase C-terminal domain-like"/>
    <property type="match status" value="1"/>
</dbReference>
<dbReference type="Gene3D" id="3.40.50.720">
    <property type="entry name" value="NAD(P)-binding Rossmann-like Domain"/>
    <property type="match status" value="1"/>
</dbReference>
<dbReference type="RefSeq" id="WP_145074076.1">
    <property type="nucleotide sequence ID" value="NZ_CP036298.1"/>
</dbReference>
<dbReference type="InterPro" id="IPR003099">
    <property type="entry name" value="Prephen_DH"/>
</dbReference>
<proteinExistence type="predicted"/>
<dbReference type="GO" id="GO:0004665">
    <property type="term" value="F:prephenate dehydrogenase (NADP+) activity"/>
    <property type="evidence" value="ECO:0007669"/>
    <property type="project" value="InterPro"/>
</dbReference>
<dbReference type="GO" id="GO:0070403">
    <property type="term" value="F:NAD+ binding"/>
    <property type="evidence" value="ECO:0007669"/>
    <property type="project" value="InterPro"/>
</dbReference>
<dbReference type="Pfam" id="PF20463">
    <property type="entry name" value="PDH_C"/>
    <property type="match status" value="1"/>
</dbReference>
<dbReference type="InterPro" id="IPR036291">
    <property type="entry name" value="NAD(P)-bd_dom_sf"/>
</dbReference>
<dbReference type="Proteomes" id="UP000318017">
    <property type="component" value="Chromosome"/>
</dbReference>
<dbReference type="AlphaFoldDB" id="A0A518G1J7"/>
<dbReference type="GO" id="GO:0006571">
    <property type="term" value="P:tyrosine biosynthetic process"/>
    <property type="evidence" value="ECO:0007669"/>
    <property type="project" value="InterPro"/>
</dbReference>
<dbReference type="PANTHER" id="PTHR21363:SF0">
    <property type="entry name" value="PREPHENATE DEHYDROGENASE [NADP(+)]"/>
    <property type="match status" value="1"/>
</dbReference>
<feature type="domain" description="Prephenate/arogenate dehydrogenase" evidence="2">
    <location>
        <begin position="5"/>
        <end position="289"/>
    </location>
</feature>
<reference evidence="3 4" key="1">
    <citation type="submission" date="2019-02" db="EMBL/GenBank/DDBJ databases">
        <title>Deep-cultivation of Planctomycetes and their phenomic and genomic characterization uncovers novel biology.</title>
        <authorList>
            <person name="Wiegand S."/>
            <person name="Jogler M."/>
            <person name="Boedeker C."/>
            <person name="Pinto D."/>
            <person name="Vollmers J."/>
            <person name="Rivas-Marin E."/>
            <person name="Kohn T."/>
            <person name="Peeters S.H."/>
            <person name="Heuer A."/>
            <person name="Rast P."/>
            <person name="Oberbeckmann S."/>
            <person name="Bunk B."/>
            <person name="Jeske O."/>
            <person name="Meyerdierks A."/>
            <person name="Storesund J.E."/>
            <person name="Kallscheuer N."/>
            <person name="Luecker S."/>
            <person name="Lage O.M."/>
            <person name="Pohl T."/>
            <person name="Merkel B.J."/>
            <person name="Hornburger P."/>
            <person name="Mueller R.-W."/>
            <person name="Bruemmer F."/>
            <person name="Labrenz M."/>
            <person name="Spormann A.M."/>
            <person name="Op den Camp H."/>
            <person name="Overmann J."/>
            <person name="Amann R."/>
            <person name="Jetten M.S.M."/>
            <person name="Mascher T."/>
            <person name="Medema M.H."/>
            <person name="Devos D.P."/>
            <person name="Kaster A.-K."/>
            <person name="Ovreas L."/>
            <person name="Rohde M."/>
            <person name="Galperin M.Y."/>
            <person name="Jogler C."/>
        </authorList>
    </citation>
    <scope>NUCLEOTIDE SEQUENCE [LARGE SCALE GENOMIC DNA]</scope>
    <source>
        <strain evidence="3 4">Q31a</strain>
    </source>
</reference>
<organism evidence="3 4">
    <name type="scientific">Aureliella helgolandensis</name>
    <dbReference type="NCBI Taxonomy" id="2527968"/>
    <lineage>
        <taxon>Bacteria</taxon>
        <taxon>Pseudomonadati</taxon>
        <taxon>Planctomycetota</taxon>
        <taxon>Planctomycetia</taxon>
        <taxon>Pirellulales</taxon>
        <taxon>Pirellulaceae</taxon>
        <taxon>Aureliella</taxon>
    </lineage>
</organism>
<dbReference type="Pfam" id="PF02153">
    <property type="entry name" value="PDH_N"/>
    <property type="match status" value="1"/>
</dbReference>
<keyword evidence="4" id="KW-1185">Reference proteome</keyword>
<protein>
    <submittedName>
        <fullName evidence="3">Prephenate dehydrogenase</fullName>
    </submittedName>
</protein>
<evidence type="ECO:0000313" key="4">
    <source>
        <dbReference type="Proteomes" id="UP000318017"/>
    </source>
</evidence>
<dbReference type="SUPFAM" id="SSF51735">
    <property type="entry name" value="NAD(P)-binding Rossmann-fold domains"/>
    <property type="match status" value="1"/>
</dbReference>
<evidence type="ECO:0000259" key="2">
    <source>
        <dbReference type="PROSITE" id="PS51176"/>
    </source>
</evidence>
<dbReference type="InterPro" id="IPR050812">
    <property type="entry name" value="Preph/Arog_dehydrog"/>
</dbReference>